<name>A0ABW2W5B2_9ACTN</name>
<keyword evidence="2" id="KW-0408">Iron</keyword>
<dbReference type="EMBL" id="JBHTEB010000001">
    <property type="protein sequence ID" value="MFD0313323.1"/>
    <property type="molecule type" value="Genomic_DNA"/>
</dbReference>
<dbReference type="InterPro" id="IPR002397">
    <property type="entry name" value="Cyt_P450_B"/>
</dbReference>
<keyword evidence="2" id="KW-0349">Heme</keyword>
<keyword evidence="2" id="KW-0503">Monooxygenase</keyword>
<keyword evidence="2 3" id="KW-0560">Oxidoreductase</keyword>
<evidence type="ECO:0000313" key="4">
    <source>
        <dbReference type="Proteomes" id="UP001597023"/>
    </source>
</evidence>
<dbReference type="PANTHER" id="PTHR46696">
    <property type="entry name" value="P450, PUTATIVE (EUROFUNG)-RELATED"/>
    <property type="match status" value="1"/>
</dbReference>
<accession>A0ABW2W5B2</accession>
<dbReference type="InterPro" id="IPR001128">
    <property type="entry name" value="Cyt_P450"/>
</dbReference>
<dbReference type="PRINTS" id="PR00385">
    <property type="entry name" value="P450"/>
</dbReference>
<keyword evidence="4" id="KW-1185">Reference proteome</keyword>
<dbReference type="PROSITE" id="PS00086">
    <property type="entry name" value="CYTOCHROME_P450"/>
    <property type="match status" value="1"/>
</dbReference>
<comment type="similarity">
    <text evidence="1 2">Belongs to the cytochrome P450 family.</text>
</comment>
<dbReference type="SUPFAM" id="SSF48264">
    <property type="entry name" value="Cytochrome P450"/>
    <property type="match status" value="1"/>
</dbReference>
<comment type="caution">
    <text evidence="3">The sequence shown here is derived from an EMBL/GenBank/DDBJ whole genome shotgun (WGS) entry which is preliminary data.</text>
</comment>
<dbReference type="PANTHER" id="PTHR46696:SF1">
    <property type="entry name" value="CYTOCHROME P450 YJIB-RELATED"/>
    <property type="match status" value="1"/>
</dbReference>
<keyword evidence="2" id="KW-0479">Metal-binding</keyword>
<gene>
    <name evidence="3" type="ORF">ACFQZ6_03545</name>
</gene>
<sequence length="402" mass="44973">MAEMADMAEKKCPITNGLPTLRERPFDPPEALRAVDTFSRMTFPDGHEGWLVTGYRQGREILADKRFSSAARHKHLAFPSNRASDLEAEIPGLFEHMDPPDHTRFRKLLAGQFTLRRMRQLTPRIEEITAQYADAMLRKGPPADLVTDYSVPVSSQVICELLGVPVTDRDRFEAASEKLLRLDIDPQEVQAALMDLVDLTAQLLMRKQAEPADDVLSVLVAGEDVTLEESIGATLLLLVAGHETTANMLSLGTYALLNNPDQMDLLRMDESLVENAVEELLRYLTVVHVGVQRSPTEDVEIDGVTLREGETVLIHLPTVNRDPHQFTDPDRLDVTQGGLGHLTFSHGIHQCLGQQLARLELRIGYTTLLRRFPGLRLDAKPDDIPMRSNMTVYGVHQLPVAW</sequence>
<dbReference type="PRINTS" id="PR00359">
    <property type="entry name" value="BP450"/>
</dbReference>
<dbReference type="Pfam" id="PF00067">
    <property type="entry name" value="p450"/>
    <property type="match status" value="1"/>
</dbReference>
<reference evidence="4" key="1">
    <citation type="journal article" date="2019" name="Int. J. Syst. Evol. Microbiol.">
        <title>The Global Catalogue of Microorganisms (GCM) 10K type strain sequencing project: providing services to taxonomists for standard genome sequencing and annotation.</title>
        <authorList>
            <consortium name="The Broad Institute Genomics Platform"/>
            <consortium name="The Broad Institute Genome Sequencing Center for Infectious Disease"/>
            <person name="Wu L."/>
            <person name="Ma J."/>
        </authorList>
    </citation>
    <scope>NUCLEOTIDE SEQUENCE [LARGE SCALE GENOMIC DNA]</scope>
    <source>
        <strain evidence="4">CGMCC 4.7400</strain>
    </source>
</reference>
<organism evidence="3 4">
    <name type="scientific">Streptomyces flavalbus</name>
    <dbReference type="NCBI Taxonomy" id="2665155"/>
    <lineage>
        <taxon>Bacteria</taxon>
        <taxon>Bacillati</taxon>
        <taxon>Actinomycetota</taxon>
        <taxon>Actinomycetes</taxon>
        <taxon>Kitasatosporales</taxon>
        <taxon>Streptomycetaceae</taxon>
        <taxon>Streptomyces</taxon>
    </lineage>
</organism>
<dbReference type="GO" id="GO:0016491">
    <property type="term" value="F:oxidoreductase activity"/>
    <property type="evidence" value="ECO:0007669"/>
    <property type="project" value="UniProtKB-KW"/>
</dbReference>
<evidence type="ECO:0000313" key="3">
    <source>
        <dbReference type="EMBL" id="MFD0313323.1"/>
    </source>
</evidence>
<dbReference type="CDD" id="cd11030">
    <property type="entry name" value="CYP105-like"/>
    <property type="match status" value="1"/>
</dbReference>
<evidence type="ECO:0000256" key="1">
    <source>
        <dbReference type="ARBA" id="ARBA00010617"/>
    </source>
</evidence>
<dbReference type="Gene3D" id="1.10.630.10">
    <property type="entry name" value="Cytochrome P450"/>
    <property type="match status" value="1"/>
</dbReference>
<dbReference type="Proteomes" id="UP001597023">
    <property type="component" value="Unassembled WGS sequence"/>
</dbReference>
<dbReference type="InterPro" id="IPR017972">
    <property type="entry name" value="Cyt_P450_CS"/>
</dbReference>
<dbReference type="InterPro" id="IPR036396">
    <property type="entry name" value="Cyt_P450_sf"/>
</dbReference>
<protein>
    <submittedName>
        <fullName evidence="3">Cytochrome P450</fullName>
        <ecNumber evidence="3">1.14.-.-</ecNumber>
    </submittedName>
</protein>
<proteinExistence type="inferred from homology"/>
<dbReference type="EC" id="1.14.-.-" evidence="3"/>
<dbReference type="RefSeq" id="WP_381604876.1">
    <property type="nucleotide sequence ID" value="NZ_JBHTEB010000001.1"/>
</dbReference>
<evidence type="ECO:0000256" key="2">
    <source>
        <dbReference type="RuleBase" id="RU000461"/>
    </source>
</evidence>